<feature type="domain" description="FAM192A/Fyv6 N-terminal" evidence="4">
    <location>
        <begin position="7"/>
        <end position="87"/>
    </location>
</feature>
<dbReference type="EMBL" id="CAJFDI010000001">
    <property type="protein sequence ID" value="CAD5210987.1"/>
    <property type="molecule type" value="Genomic_DNA"/>
</dbReference>
<comment type="subcellular location">
    <subcellularLocation>
        <location evidence="1">Nucleus</location>
    </subcellularLocation>
</comment>
<feature type="compositionally biased region" description="Polar residues" evidence="3">
    <location>
        <begin position="208"/>
        <end position="219"/>
    </location>
</feature>
<gene>
    <name evidence="5" type="ORF">BXYJ_LOCUS2203</name>
</gene>
<feature type="region of interest" description="Disordered" evidence="3">
    <location>
        <begin position="176"/>
        <end position="219"/>
    </location>
</feature>
<dbReference type="WBParaSite" id="BXY_1137000.1">
    <property type="protein sequence ID" value="BXY_1137000.1"/>
    <property type="gene ID" value="BXY_1137000"/>
</dbReference>
<evidence type="ECO:0000313" key="7">
    <source>
        <dbReference type="Proteomes" id="UP000659654"/>
    </source>
</evidence>
<dbReference type="Proteomes" id="UP000659654">
    <property type="component" value="Unassembled WGS sequence"/>
</dbReference>
<evidence type="ECO:0000313" key="6">
    <source>
        <dbReference type="Proteomes" id="UP000095284"/>
    </source>
</evidence>
<proteinExistence type="predicted"/>
<name>A0A1I7SEB1_BURXY</name>
<accession>A0A1I7SEB1</accession>
<evidence type="ECO:0000256" key="1">
    <source>
        <dbReference type="ARBA" id="ARBA00004123"/>
    </source>
</evidence>
<feature type="compositionally biased region" description="Low complexity" evidence="3">
    <location>
        <begin position="189"/>
        <end position="206"/>
    </location>
</feature>
<organism evidence="6 8">
    <name type="scientific">Bursaphelenchus xylophilus</name>
    <name type="common">Pinewood nematode worm</name>
    <name type="synonym">Aphelenchoides xylophilus</name>
    <dbReference type="NCBI Taxonomy" id="6326"/>
    <lineage>
        <taxon>Eukaryota</taxon>
        <taxon>Metazoa</taxon>
        <taxon>Ecdysozoa</taxon>
        <taxon>Nematoda</taxon>
        <taxon>Chromadorea</taxon>
        <taxon>Rhabditida</taxon>
        <taxon>Tylenchina</taxon>
        <taxon>Tylenchomorpha</taxon>
        <taxon>Aphelenchoidea</taxon>
        <taxon>Aphelenchoididae</taxon>
        <taxon>Bursaphelenchus</taxon>
    </lineage>
</organism>
<reference evidence="5" key="2">
    <citation type="submission" date="2020-09" db="EMBL/GenBank/DDBJ databases">
        <authorList>
            <person name="Kikuchi T."/>
        </authorList>
    </citation>
    <scope>NUCLEOTIDE SEQUENCE</scope>
    <source>
        <strain evidence="5">Ka4C1</strain>
    </source>
</reference>
<evidence type="ECO:0000256" key="2">
    <source>
        <dbReference type="ARBA" id="ARBA00023242"/>
    </source>
</evidence>
<feature type="region of interest" description="Disordered" evidence="3">
    <location>
        <begin position="76"/>
        <end position="105"/>
    </location>
</feature>
<reference evidence="8" key="1">
    <citation type="submission" date="2016-11" db="UniProtKB">
        <authorList>
            <consortium name="WormBaseParasite"/>
        </authorList>
    </citation>
    <scope>IDENTIFICATION</scope>
</reference>
<feature type="compositionally biased region" description="Basic and acidic residues" evidence="3">
    <location>
        <begin position="1"/>
        <end position="16"/>
    </location>
</feature>
<dbReference type="InterPro" id="IPR019331">
    <property type="entry name" value="FAM192A/Fyv6_N"/>
</dbReference>
<dbReference type="GO" id="GO:0005634">
    <property type="term" value="C:nucleus"/>
    <property type="evidence" value="ECO:0007669"/>
    <property type="project" value="UniProtKB-SubCell"/>
</dbReference>
<dbReference type="SMR" id="A0A1I7SEB1"/>
<evidence type="ECO:0000313" key="5">
    <source>
        <dbReference type="EMBL" id="CAD5210987.1"/>
    </source>
</evidence>
<dbReference type="OrthoDB" id="75720at2759"/>
<evidence type="ECO:0000256" key="3">
    <source>
        <dbReference type="SAM" id="MobiDB-lite"/>
    </source>
</evidence>
<sequence length="219" mass="24107">MNFVSEKEIEKLKEEGKEEEEYDPRPLFERLKAAKELKQEEIDAEKAEAAKIGLAEDEVDFLQTVAKLKYEKESSKKKEERELIEQQRRAYEQVDKPTSSVGNITAPKVKAGALLANKKEKPALGIIRKRKRSNDEEEQTEEKKITPKPVVGVLQQCGGYPTNLIKAGTLPGVGMYGSSSDSSDDEIDASSTLSAVTTATPSTPKTCKNASNTSLNTTA</sequence>
<dbReference type="Proteomes" id="UP000095284">
    <property type="component" value="Unplaced"/>
</dbReference>
<dbReference type="EMBL" id="CAJFCV020000001">
    <property type="protein sequence ID" value="CAG9087413.1"/>
    <property type="molecule type" value="Genomic_DNA"/>
</dbReference>
<protein>
    <submittedName>
        <fullName evidence="5">(pine wood nematode) hypothetical protein</fullName>
    </submittedName>
    <submittedName>
        <fullName evidence="8">Nefa_Nip30_N domain-containing protein</fullName>
    </submittedName>
</protein>
<feature type="compositionally biased region" description="Basic and acidic residues" evidence="3">
    <location>
        <begin position="76"/>
        <end position="95"/>
    </location>
</feature>
<dbReference type="PANTHER" id="PTHR13495:SF0">
    <property type="entry name" value="PSME3-INTERACTING PROTEIN"/>
    <property type="match status" value="1"/>
</dbReference>
<feature type="region of interest" description="Disordered" evidence="3">
    <location>
        <begin position="1"/>
        <end position="25"/>
    </location>
</feature>
<dbReference type="PANTHER" id="PTHR13495">
    <property type="entry name" value="NEFA-INTERACTING NUCLEAR PROTEIN NIP30"/>
    <property type="match status" value="1"/>
</dbReference>
<evidence type="ECO:0000259" key="4">
    <source>
        <dbReference type="Pfam" id="PF10187"/>
    </source>
</evidence>
<dbReference type="Proteomes" id="UP000582659">
    <property type="component" value="Unassembled WGS sequence"/>
</dbReference>
<dbReference type="AlphaFoldDB" id="A0A1I7SEB1"/>
<dbReference type="Pfam" id="PF10187">
    <property type="entry name" value="FAM192A_Fyv6_N"/>
    <property type="match status" value="1"/>
</dbReference>
<evidence type="ECO:0000313" key="8">
    <source>
        <dbReference type="WBParaSite" id="BXY_1137000.1"/>
    </source>
</evidence>
<keyword evidence="7" id="KW-1185">Reference proteome</keyword>
<feature type="region of interest" description="Disordered" evidence="3">
    <location>
        <begin position="125"/>
        <end position="147"/>
    </location>
</feature>
<dbReference type="InterPro" id="IPR039845">
    <property type="entry name" value="FAM192A"/>
</dbReference>
<keyword evidence="2" id="KW-0539">Nucleus</keyword>